<accession>A0A163JY93</accession>
<evidence type="ECO:0000259" key="4">
    <source>
        <dbReference type="PROSITE" id="PS50219"/>
    </source>
</evidence>
<dbReference type="STRING" id="4829.A0A163JY93"/>
<feature type="compositionally biased region" description="Pro residues" evidence="2">
    <location>
        <begin position="1"/>
        <end position="13"/>
    </location>
</feature>
<feature type="compositionally biased region" description="Low complexity" evidence="2">
    <location>
        <begin position="1226"/>
        <end position="1238"/>
    </location>
</feature>
<feature type="compositionally biased region" description="Polar residues" evidence="2">
    <location>
        <begin position="14"/>
        <end position="26"/>
    </location>
</feature>
<dbReference type="Pfam" id="PF00621">
    <property type="entry name" value="RhoGEF"/>
    <property type="match status" value="1"/>
</dbReference>
<evidence type="ECO:0000313" key="6">
    <source>
        <dbReference type="Proteomes" id="UP000078561"/>
    </source>
</evidence>
<evidence type="ECO:0000313" key="5">
    <source>
        <dbReference type="EMBL" id="SAM05416.1"/>
    </source>
</evidence>
<gene>
    <name evidence="5" type="primary">ABSGL_11291.1 scaffold 12295</name>
</gene>
<dbReference type="Gene3D" id="1.10.10.10">
    <property type="entry name" value="Winged helix-like DNA-binding domain superfamily/Winged helix DNA-binding domain"/>
    <property type="match status" value="1"/>
</dbReference>
<sequence>MDPQPPPPLPPPHSYNSNDNTIESPSTPLPSRLKRLSRKASEKWFNPLRLATKHNSQQLLRHKPSITSMSPYFNGNKGKDPLCKWHRLPYHNRISHSITQPLNHSLIYCRFSLAPTPSSSSHLPMPKSSRTNDIKRSRSFAYGHQYSYSPTALGDPPWNTTITTPTIMPPIIYPALLSRVAYEFQRIMILTDHFKNGIEYKNSFTGQEAVDHLARIVSTSDRFLALMIGRALGSQRFFHDVGYESRLMDSAEELYQLEEFDYLNKPKNNTIALNNNSNDDPLLEYCDSPTTVASHSATTTSNNNNNNNSSSHANQRPDNTLARLGQHTIPFPNSVITELTWCYSSTCHGSDPCYSYSCPKRQSTKRHVIAGHYNQLPHPQKHPLWSDLVSESEYSSIPPKERKRQESIYELIYTEANYVKDLEYLDEMWIQPLTETDIIPESRRAHFLDTVFSNISSIHAINVRLATALLARQKERLVVHAIGDIMLDFVVDFEPYIKYGARQHEAKYALEYERHLNSDFDWFNNDTERHPASHKLELNGYLTKPTTRLGKYLLLLQEILKRTPDDHPDYTDIPRAIAIIKQFLTRVNTQAGRMKNKFDLERLHDNLIFKHKSDIVDLGLLNDSRLIIKQGALRKTQSRDSTEYQVILLDHYLVVAKVKLGRGNTLKYVIQNRPMALDLLTVYVPTEPKDLSSATTKQRSSISNTDSNDDTLDDSIASSTSDPHPRKRPSSILPHVNLNHPNAPMVLRPLNDLSQHDTPLTMTSTTILHDRDRKNGYPIVFEYLGRRSHGDLLVLYATSDAIRKPWIDKIIKQQLERQRRNKPIFETTPAVEVGHFGLNAQVNHIVTFSKYLLPSDLDCILTLSCILDEGRQFILASEDGVYVGHTSGRKKPHKVLGLLKVTQIQVVESAQMLLILSDRTLWEYGLDAVNGKPDTQPLGTRVQTHVPFFYVGRSLQRTVVCVPRVSTLNSTITTFEPIGKDMVDDSSTKPEGSSNKHSDGMGRRKSIGLMDKVALRVGAQQQQRQHRSQVRLKRLKVFYVPCEVWAIELSPSKMLVTSPRGMIMLDMKTDKPQQLLDPDDKRLTFVTDREREESSHIRQPLKHIAIFRTPRGDHFVCYDEYGFYIDGKGNRLYPNFLVEWEGNPEAFACQYPYIIAFEPSFIEIRHIITGELEQIIRGSHIRCLNNGHKTEMPLIFGVMLDELQKQWTIFQLKRTAVEPSSPPTLPSLEQLTSSIDPT</sequence>
<feature type="region of interest" description="Disordered" evidence="2">
    <location>
        <begin position="1219"/>
        <end position="1238"/>
    </location>
</feature>
<proteinExistence type="predicted"/>
<dbReference type="InterPro" id="IPR011993">
    <property type="entry name" value="PH-like_dom_sf"/>
</dbReference>
<dbReference type="SUPFAM" id="SSF50729">
    <property type="entry name" value="PH domain-like"/>
    <property type="match status" value="1"/>
</dbReference>
<dbReference type="InterPro" id="IPR052233">
    <property type="entry name" value="Rho-type_GEFs"/>
</dbReference>
<dbReference type="InterPro" id="IPR036388">
    <property type="entry name" value="WH-like_DNA-bd_sf"/>
</dbReference>
<dbReference type="PANTHER" id="PTHR46572:SF2">
    <property type="entry name" value="RHO1 GDP-GTP EXCHANGE PROTEIN 1-RELATED"/>
    <property type="match status" value="1"/>
</dbReference>
<dbReference type="SMART" id="SM00036">
    <property type="entry name" value="CNH"/>
    <property type="match status" value="1"/>
</dbReference>
<evidence type="ECO:0000256" key="2">
    <source>
        <dbReference type="SAM" id="MobiDB-lite"/>
    </source>
</evidence>
<dbReference type="InterPro" id="IPR035899">
    <property type="entry name" value="DBL_dom_sf"/>
</dbReference>
<dbReference type="Pfam" id="PF00780">
    <property type="entry name" value="CNH"/>
    <property type="match status" value="1"/>
</dbReference>
<feature type="region of interest" description="Disordered" evidence="2">
    <location>
        <begin position="293"/>
        <end position="318"/>
    </location>
</feature>
<organism evidence="5">
    <name type="scientific">Absidia glauca</name>
    <name type="common">Pin mould</name>
    <dbReference type="NCBI Taxonomy" id="4829"/>
    <lineage>
        <taxon>Eukaryota</taxon>
        <taxon>Fungi</taxon>
        <taxon>Fungi incertae sedis</taxon>
        <taxon>Mucoromycota</taxon>
        <taxon>Mucoromycotina</taxon>
        <taxon>Mucoromycetes</taxon>
        <taxon>Mucorales</taxon>
        <taxon>Cunninghamellaceae</taxon>
        <taxon>Absidia</taxon>
    </lineage>
</organism>
<dbReference type="Gene3D" id="2.30.29.30">
    <property type="entry name" value="Pleckstrin-homology domain (PH domain)/Phosphotyrosine-binding domain (PTB)"/>
    <property type="match status" value="1"/>
</dbReference>
<dbReference type="CDD" id="cd00160">
    <property type="entry name" value="RhoGEF"/>
    <property type="match status" value="1"/>
</dbReference>
<dbReference type="SUPFAM" id="SSF46785">
    <property type="entry name" value="Winged helix' DNA-binding domain"/>
    <property type="match status" value="1"/>
</dbReference>
<dbReference type="Gene3D" id="1.20.900.10">
    <property type="entry name" value="Dbl homology (DH) domain"/>
    <property type="match status" value="1"/>
</dbReference>
<dbReference type="InParanoid" id="A0A163JY93"/>
<feature type="domain" description="DH" evidence="3">
    <location>
        <begin position="403"/>
        <end position="590"/>
    </location>
</feature>
<dbReference type="InterPro" id="IPR036390">
    <property type="entry name" value="WH_DNA-bd_sf"/>
</dbReference>
<dbReference type="AlphaFoldDB" id="A0A163JY93"/>
<dbReference type="GO" id="GO:0005085">
    <property type="term" value="F:guanyl-nucleotide exchange factor activity"/>
    <property type="evidence" value="ECO:0007669"/>
    <property type="project" value="UniProtKB-KW"/>
</dbReference>
<dbReference type="PANTHER" id="PTHR46572">
    <property type="entry name" value="RHO1 GDP-GTP EXCHANGE PROTEIN 1-RELATED"/>
    <property type="match status" value="1"/>
</dbReference>
<feature type="region of interest" description="Disordered" evidence="2">
    <location>
        <begin position="981"/>
        <end position="1004"/>
    </location>
</feature>
<dbReference type="OrthoDB" id="2272012at2759"/>
<dbReference type="PROSITE" id="PS50219">
    <property type="entry name" value="CNH"/>
    <property type="match status" value="1"/>
</dbReference>
<dbReference type="EMBL" id="LT554468">
    <property type="protein sequence ID" value="SAM05416.1"/>
    <property type="molecule type" value="Genomic_DNA"/>
</dbReference>
<dbReference type="PROSITE" id="PS50010">
    <property type="entry name" value="DH_2"/>
    <property type="match status" value="1"/>
</dbReference>
<dbReference type="Pfam" id="PF00610">
    <property type="entry name" value="DEP"/>
    <property type="match status" value="1"/>
</dbReference>
<protein>
    <recommendedName>
        <fullName evidence="7">CNH domain-containing protein</fullName>
    </recommendedName>
</protein>
<feature type="region of interest" description="Disordered" evidence="2">
    <location>
        <begin position="690"/>
        <end position="738"/>
    </location>
</feature>
<dbReference type="GO" id="GO:0035556">
    <property type="term" value="P:intracellular signal transduction"/>
    <property type="evidence" value="ECO:0007669"/>
    <property type="project" value="InterPro"/>
</dbReference>
<evidence type="ECO:0008006" key="7">
    <source>
        <dbReference type="Google" id="ProtNLM"/>
    </source>
</evidence>
<feature type="compositionally biased region" description="Basic and acidic residues" evidence="2">
    <location>
        <begin position="981"/>
        <end position="1002"/>
    </location>
</feature>
<evidence type="ECO:0000256" key="1">
    <source>
        <dbReference type="ARBA" id="ARBA00022658"/>
    </source>
</evidence>
<keyword evidence="6" id="KW-1185">Reference proteome</keyword>
<dbReference type="Proteomes" id="UP000078561">
    <property type="component" value="Unassembled WGS sequence"/>
</dbReference>
<dbReference type="InterPro" id="IPR000591">
    <property type="entry name" value="DEP_dom"/>
</dbReference>
<feature type="region of interest" description="Disordered" evidence="2">
    <location>
        <begin position="1"/>
        <end position="31"/>
    </location>
</feature>
<evidence type="ECO:0000259" key="3">
    <source>
        <dbReference type="PROSITE" id="PS50010"/>
    </source>
</evidence>
<name>A0A163JY93_ABSGL</name>
<reference evidence="5" key="1">
    <citation type="submission" date="2016-04" db="EMBL/GenBank/DDBJ databases">
        <authorList>
            <person name="Evans L.H."/>
            <person name="Alamgir A."/>
            <person name="Owens N."/>
            <person name="Weber N.D."/>
            <person name="Virtaneva K."/>
            <person name="Barbian K."/>
            <person name="Babar A."/>
            <person name="Rosenke K."/>
        </authorList>
    </citation>
    <scope>NUCLEOTIDE SEQUENCE [LARGE SCALE GENOMIC DNA]</scope>
    <source>
        <strain evidence="5">CBS 101.48</strain>
    </source>
</reference>
<feature type="compositionally biased region" description="Low complexity" evidence="2">
    <location>
        <begin position="293"/>
        <end position="314"/>
    </location>
</feature>
<dbReference type="InterPro" id="IPR001180">
    <property type="entry name" value="CNH_dom"/>
</dbReference>
<feature type="domain" description="CNH" evidence="4">
    <location>
        <begin position="854"/>
        <end position="1191"/>
    </location>
</feature>
<dbReference type="InterPro" id="IPR000219">
    <property type="entry name" value="DH_dom"/>
</dbReference>
<dbReference type="SMART" id="SM00325">
    <property type="entry name" value="RhoGEF"/>
    <property type="match status" value="1"/>
</dbReference>
<keyword evidence="1" id="KW-0344">Guanine-nucleotide releasing factor</keyword>
<dbReference type="SUPFAM" id="SSF48065">
    <property type="entry name" value="DBL homology domain (DH-domain)"/>
    <property type="match status" value="1"/>
</dbReference>
<dbReference type="SMART" id="SM00049">
    <property type="entry name" value="DEP"/>
    <property type="match status" value="1"/>
</dbReference>